<keyword evidence="1" id="KW-1133">Transmembrane helix</keyword>
<name>A0A8X8WMV1_SALSN</name>
<dbReference type="AlphaFoldDB" id="A0A8X8WMV1"/>
<feature type="transmembrane region" description="Helical" evidence="1">
    <location>
        <begin position="165"/>
        <end position="185"/>
    </location>
</feature>
<keyword evidence="1" id="KW-0812">Transmembrane</keyword>
<protein>
    <submittedName>
        <fullName evidence="2">Uncharacterized protein</fullName>
    </submittedName>
</protein>
<dbReference type="Proteomes" id="UP000298416">
    <property type="component" value="Unassembled WGS sequence"/>
</dbReference>
<comment type="caution">
    <text evidence="2">The sequence shown here is derived from an EMBL/GenBank/DDBJ whole genome shotgun (WGS) entry which is preliminary data.</text>
</comment>
<reference evidence="2" key="2">
    <citation type="submission" date="2020-08" db="EMBL/GenBank/DDBJ databases">
        <title>Plant Genome Project.</title>
        <authorList>
            <person name="Zhang R.-G."/>
        </authorList>
    </citation>
    <scope>NUCLEOTIDE SEQUENCE</scope>
    <source>
        <strain evidence="2">Huo1</strain>
        <tissue evidence="2">Leaf</tissue>
    </source>
</reference>
<keyword evidence="3" id="KW-1185">Reference proteome</keyword>
<sequence>MPMDLSFHFLRDRPLPANGAAAGGRCPRLQPARSTAGVTRCAPSGEFSPTTNIRPCHSALPHTALLRCSQHRCWSPAEAVAASRGSRCCCCSGETQGPPPLFVLLFKRLRRLLVIKERDFKQELPRKLLMGMSCLFSGIAAMLLSFCAGHTFIPRKKLRIAAVPIYAAVMLPVVLFAIGKLPLYFDILWLPIFES</sequence>
<keyword evidence="1" id="KW-0472">Membrane</keyword>
<dbReference type="EMBL" id="PNBA02000016">
    <property type="protein sequence ID" value="KAG6396879.1"/>
    <property type="molecule type" value="Genomic_DNA"/>
</dbReference>
<evidence type="ECO:0000313" key="2">
    <source>
        <dbReference type="EMBL" id="KAG6396879.1"/>
    </source>
</evidence>
<gene>
    <name evidence="2" type="ORF">SASPL_143037</name>
</gene>
<feature type="transmembrane region" description="Helical" evidence="1">
    <location>
        <begin position="128"/>
        <end position="153"/>
    </location>
</feature>
<organism evidence="2">
    <name type="scientific">Salvia splendens</name>
    <name type="common">Scarlet sage</name>
    <dbReference type="NCBI Taxonomy" id="180675"/>
    <lineage>
        <taxon>Eukaryota</taxon>
        <taxon>Viridiplantae</taxon>
        <taxon>Streptophyta</taxon>
        <taxon>Embryophyta</taxon>
        <taxon>Tracheophyta</taxon>
        <taxon>Spermatophyta</taxon>
        <taxon>Magnoliopsida</taxon>
        <taxon>eudicotyledons</taxon>
        <taxon>Gunneridae</taxon>
        <taxon>Pentapetalae</taxon>
        <taxon>asterids</taxon>
        <taxon>lamiids</taxon>
        <taxon>Lamiales</taxon>
        <taxon>Lamiaceae</taxon>
        <taxon>Nepetoideae</taxon>
        <taxon>Mentheae</taxon>
        <taxon>Salviinae</taxon>
        <taxon>Salvia</taxon>
        <taxon>Salvia subgen. Calosphace</taxon>
        <taxon>core Calosphace</taxon>
    </lineage>
</organism>
<evidence type="ECO:0000256" key="1">
    <source>
        <dbReference type="SAM" id="Phobius"/>
    </source>
</evidence>
<reference evidence="2" key="1">
    <citation type="submission" date="2018-01" db="EMBL/GenBank/DDBJ databases">
        <authorList>
            <person name="Mao J.F."/>
        </authorList>
    </citation>
    <scope>NUCLEOTIDE SEQUENCE</scope>
    <source>
        <strain evidence="2">Huo1</strain>
        <tissue evidence="2">Leaf</tissue>
    </source>
</reference>
<evidence type="ECO:0000313" key="3">
    <source>
        <dbReference type="Proteomes" id="UP000298416"/>
    </source>
</evidence>
<accession>A0A8X8WMV1</accession>
<proteinExistence type="predicted"/>